<organism evidence="2 3">
    <name type="scientific">Zosterops borbonicus</name>
    <dbReference type="NCBI Taxonomy" id="364589"/>
    <lineage>
        <taxon>Eukaryota</taxon>
        <taxon>Metazoa</taxon>
        <taxon>Chordata</taxon>
        <taxon>Craniata</taxon>
        <taxon>Vertebrata</taxon>
        <taxon>Euteleostomi</taxon>
        <taxon>Archelosauria</taxon>
        <taxon>Archosauria</taxon>
        <taxon>Dinosauria</taxon>
        <taxon>Saurischia</taxon>
        <taxon>Theropoda</taxon>
        <taxon>Coelurosauria</taxon>
        <taxon>Aves</taxon>
        <taxon>Neognathae</taxon>
        <taxon>Neoaves</taxon>
        <taxon>Telluraves</taxon>
        <taxon>Australaves</taxon>
        <taxon>Passeriformes</taxon>
        <taxon>Sylvioidea</taxon>
        <taxon>Zosteropidae</taxon>
        <taxon>Zosterops</taxon>
    </lineage>
</organism>
<dbReference type="AlphaFoldDB" id="A0A8K1LS98"/>
<accession>A0A8K1LS98</accession>
<name>A0A8K1LS98_9PASS</name>
<dbReference type="Proteomes" id="UP000796761">
    <property type="component" value="Unassembled WGS sequence"/>
</dbReference>
<gene>
    <name evidence="2" type="ORF">HGM15179_002171</name>
</gene>
<reference evidence="2" key="1">
    <citation type="submission" date="2019-04" db="EMBL/GenBank/DDBJ databases">
        <title>Genome assembly of Zosterops borbonicus 15179.</title>
        <authorList>
            <person name="Leroy T."/>
            <person name="Anselmetti Y."/>
            <person name="Tilak M.-K."/>
            <person name="Nabholz B."/>
        </authorList>
    </citation>
    <scope>NUCLEOTIDE SEQUENCE</scope>
    <source>
        <strain evidence="2">HGM_15179</strain>
        <tissue evidence="2">Muscle</tissue>
    </source>
</reference>
<protein>
    <submittedName>
        <fullName evidence="2">Uncharacterized protein</fullName>
    </submittedName>
</protein>
<proteinExistence type="predicted"/>
<evidence type="ECO:0000313" key="2">
    <source>
        <dbReference type="EMBL" id="TRZ24950.1"/>
    </source>
</evidence>
<feature type="region of interest" description="Disordered" evidence="1">
    <location>
        <begin position="43"/>
        <end position="96"/>
    </location>
</feature>
<feature type="compositionally biased region" description="Basic and acidic residues" evidence="1">
    <location>
        <begin position="43"/>
        <end position="53"/>
    </location>
</feature>
<sequence length="163" mass="17948">MDMLLAKAGPRREVGNDSVMTYLRGKSKQSGYSFFLAREEEKVRTKQHGDTKISGEGGGDSTAAHGFMGHAEIHGDPQGCRDPPPAHGRGAYAGGGGCLEESVIRWETRWRDRGGPASRDRLEQPVLGGLHPTERDPHCSSFGRAVCLWEGYMLQQFWKDCCL</sequence>
<dbReference type="EMBL" id="SWJQ01000036">
    <property type="protein sequence ID" value="TRZ24950.1"/>
    <property type="molecule type" value="Genomic_DNA"/>
</dbReference>
<evidence type="ECO:0000256" key="1">
    <source>
        <dbReference type="SAM" id="MobiDB-lite"/>
    </source>
</evidence>
<comment type="caution">
    <text evidence="2">The sequence shown here is derived from an EMBL/GenBank/DDBJ whole genome shotgun (WGS) entry which is preliminary data.</text>
</comment>
<evidence type="ECO:0000313" key="3">
    <source>
        <dbReference type="Proteomes" id="UP000796761"/>
    </source>
</evidence>
<keyword evidence="3" id="KW-1185">Reference proteome</keyword>